<proteinExistence type="predicted"/>
<organism evidence="1 2">
    <name type="scientific">Ladona fulva</name>
    <name type="common">Scarce chaser dragonfly</name>
    <name type="synonym">Libellula fulva</name>
    <dbReference type="NCBI Taxonomy" id="123851"/>
    <lineage>
        <taxon>Eukaryota</taxon>
        <taxon>Metazoa</taxon>
        <taxon>Ecdysozoa</taxon>
        <taxon>Arthropoda</taxon>
        <taxon>Hexapoda</taxon>
        <taxon>Insecta</taxon>
        <taxon>Pterygota</taxon>
        <taxon>Palaeoptera</taxon>
        <taxon>Odonata</taxon>
        <taxon>Epiprocta</taxon>
        <taxon>Anisoptera</taxon>
        <taxon>Libelluloidea</taxon>
        <taxon>Libellulidae</taxon>
        <taxon>Ladona</taxon>
    </lineage>
</organism>
<accession>A0A8K0P589</accession>
<feature type="non-terminal residue" evidence="1">
    <location>
        <position position="202"/>
    </location>
</feature>
<comment type="caution">
    <text evidence="1">The sequence shown here is derived from an EMBL/GenBank/DDBJ whole genome shotgun (WGS) entry which is preliminary data.</text>
</comment>
<protein>
    <submittedName>
        <fullName evidence="1">Uncharacterized protein</fullName>
    </submittedName>
</protein>
<dbReference type="AlphaFoldDB" id="A0A8K0P589"/>
<name>A0A8K0P589_LADFU</name>
<dbReference type="SUPFAM" id="SSF52058">
    <property type="entry name" value="L domain-like"/>
    <property type="match status" value="1"/>
</dbReference>
<dbReference type="Gene3D" id="3.80.10.10">
    <property type="entry name" value="Ribonuclease Inhibitor"/>
    <property type="match status" value="2"/>
</dbReference>
<evidence type="ECO:0000313" key="1">
    <source>
        <dbReference type="EMBL" id="KAG8233587.1"/>
    </source>
</evidence>
<dbReference type="EMBL" id="KZ308731">
    <property type="protein sequence ID" value="KAG8233587.1"/>
    <property type="molecule type" value="Genomic_DNA"/>
</dbReference>
<evidence type="ECO:0000313" key="2">
    <source>
        <dbReference type="Proteomes" id="UP000792457"/>
    </source>
</evidence>
<dbReference type="InterPro" id="IPR001611">
    <property type="entry name" value="Leu-rich_rpt"/>
</dbReference>
<reference evidence="1" key="2">
    <citation type="submission" date="2017-10" db="EMBL/GenBank/DDBJ databases">
        <title>Ladona fulva Genome sequencing and assembly.</title>
        <authorList>
            <person name="Murali S."/>
            <person name="Richards S."/>
            <person name="Bandaranaike D."/>
            <person name="Bellair M."/>
            <person name="Blankenburg K."/>
            <person name="Chao H."/>
            <person name="Dinh H."/>
            <person name="Doddapaneni H."/>
            <person name="Dugan-Rocha S."/>
            <person name="Elkadiri S."/>
            <person name="Gnanaolivu R."/>
            <person name="Hernandez B."/>
            <person name="Skinner E."/>
            <person name="Javaid M."/>
            <person name="Lee S."/>
            <person name="Li M."/>
            <person name="Ming W."/>
            <person name="Munidasa M."/>
            <person name="Muniz J."/>
            <person name="Nguyen L."/>
            <person name="Hughes D."/>
            <person name="Osuji N."/>
            <person name="Pu L.-L."/>
            <person name="Puazo M."/>
            <person name="Qu C."/>
            <person name="Quiroz J."/>
            <person name="Raj R."/>
            <person name="Weissenberger G."/>
            <person name="Xin Y."/>
            <person name="Zou X."/>
            <person name="Han Y."/>
            <person name="Worley K."/>
            <person name="Muzny D."/>
            <person name="Gibbs R."/>
        </authorList>
    </citation>
    <scope>NUCLEOTIDE SEQUENCE</scope>
    <source>
        <strain evidence="1">Sampled in the wild</strain>
    </source>
</reference>
<gene>
    <name evidence="1" type="ORF">J437_LFUL000998</name>
</gene>
<dbReference type="Proteomes" id="UP000792457">
    <property type="component" value="Unassembled WGS sequence"/>
</dbReference>
<sequence>MKNLKRLDISWNQLGSAISVIKTLKRSTPHLVNLEMSFNPVTDVKDNIHKMRLARKDLFLLNELNGERVERSVKIVKSTTEVSPKFSLKFSNEQLDKLTILWKCNQLYQHLGCTDCLTLEINNDFFCIVWSNKHIDLIDCADELQRLRWANFDNNYIMNLEFLNQSLSLEELSISNNLLSVIDGTLLKLNRLVKLDLSNNYI</sequence>
<keyword evidence="2" id="KW-1185">Reference proteome</keyword>
<reference evidence="1" key="1">
    <citation type="submission" date="2013-04" db="EMBL/GenBank/DDBJ databases">
        <authorList>
            <person name="Qu J."/>
            <person name="Murali S.C."/>
            <person name="Bandaranaike D."/>
            <person name="Bellair M."/>
            <person name="Blankenburg K."/>
            <person name="Chao H."/>
            <person name="Dinh H."/>
            <person name="Doddapaneni H."/>
            <person name="Downs B."/>
            <person name="Dugan-Rocha S."/>
            <person name="Elkadiri S."/>
            <person name="Gnanaolivu R.D."/>
            <person name="Hernandez B."/>
            <person name="Javaid M."/>
            <person name="Jayaseelan J.C."/>
            <person name="Lee S."/>
            <person name="Li M."/>
            <person name="Ming W."/>
            <person name="Munidasa M."/>
            <person name="Muniz J."/>
            <person name="Nguyen L."/>
            <person name="Ongeri F."/>
            <person name="Osuji N."/>
            <person name="Pu L.-L."/>
            <person name="Puazo M."/>
            <person name="Qu C."/>
            <person name="Quiroz J."/>
            <person name="Raj R."/>
            <person name="Weissenberger G."/>
            <person name="Xin Y."/>
            <person name="Zou X."/>
            <person name="Han Y."/>
            <person name="Richards S."/>
            <person name="Worley K."/>
            <person name="Muzny D."/>
            <person name="Gibbs R."/>
        </authorList>
    </citation>
    <scope>NUCLEOTIDE SEQUENCE</scope>
    <source>
        <strain evidence="1">Sampled in the wild</strain>
    </source>
</reference>
<dbReference type="Pfam" id="PF00560">
    <property type="entry name" value="LRR_1"/>
    <property type="match status" value="1"/>
</dbReference>
<dbReference type="InterPro" id="IPR032675">
    <property type="entry name" value="LRR_dom_sf"/>
</dbReference>